<dbReference type="PANTHER" id="PTHR39639">
    <property type="entry name" value="CHROMOSOME 16, WHOLE GENOME SHOTGUN SEQUENCE"/>
    <property type="match status" value="1"/>
</dbReference>
<evidence type="ECO:0000259" key="2">
    <source>
        <dbReference type="Pfam" id="PF03235"/>
    </source>
</evidence>
<feature type="region of interest" description="Disordered" evidence="1">
    <location>
        <begin position="1"/>
        <end position="25"/>
    </location>
</feature>
<evidence type="ECO:0000256" key="1">
    <source>
        <dbReference type="SAM" id="MobiDB-lite"/>
    </source>
</evidence>
<feature type="compositionally biased region" description="Basic and acidic residues" evidence="1">
    <location>
        <begin position="1"/>
        <end position="10"/>
    </location>
</feature>
<dbReference type="Pfam" id="PF03235">
    <property type="entry name" value="GmrSD_N"/>
    <property type="match status" value="1"/>
</dbReference>
<reference evidence="3 4" key="1">
    <citation type="journal article" date="2020" name="Sci. Rep.">
        <title>A novel cyanobacterial geosmin producer, revising GeoA distribution and dispersion patterns in Bacteria.</title>
        <authorList>
            <person name="Churro C."/>
            <person name="Semedo-Aguiar A.P."/>
            <person name="Silva A.D."/>
            <person name="Pereira-Leal J.B."/>
            <person name="Leite R.B."/>
        </authorList>
    </citation>
    <scope>NUCLEOTIDE SEQUENCE [LARGE SCALE GENOMIC DNA]</scope>
    <source>
        <strain evidence="3 4">IPMA8</strain>
    </source>
</reference>
<keyword evidence="4" id="KW-1185">Reference proteome</keyword>
<evidence type="ECO:0000313" key="3">
    <source>
        <dbReference type="EMBL" id="NQE34897.1"/>
    </source>
</evidence>
<gene>
    <name evidence="3" type="ORF">E5S67_02626</name>
</gene>
<dbReference type="Proteomes" id="UP000702425">
    <property type="component" value="Unassembled WGS sequence"/>
</dbReference>
<dbReference type="InterPro" id="IPR004919">
    <property type="entry name" value="GmrSD_N"/>
</dbReference>
<accession>A0ABX2CWW1</accession>
<feature type="domain" description="GmrSD restriction endonucleases N-terminal" evidence="2">
    <location>
        <begin position="67"/>
        <end position="197"/>
    </location>
</feature>
<evidence type="ECO:0000313" key="4">
    <source>
        <dbReference type="Proteomes" id="UP000702425"/>
    </source>
</evidence>
<comment type="caution">
    <text evidence="3">The sequence shown here is derived from an EMBL/GenBank/DDBJ whole genome shotgun (WGS) entry which is preliminary data.</text>
</comment>
<dbReference type="RefSeq" id="WP_172187858.1">
    <property type="nucleotide sequence ID" value="NZ_SRRZ01000042.1"/>
</dbReference>
<sequence>MQLAPFEKKMWKSLPPNTPDHHRFDRDTYQRYDFKETPIVTEINREKLPRFVESLKLSNYIEMRSFYQRRGRWTATMKSRLIESFILNIPVPSIILYKQDFKPYEVLDGEQRISAIQEFYENKLKLTELEILPELNGHTYNRLPQKIRANIDRRSISSIAILAELTSNPEADKFLKQKTFERLNTGRLNFSQQEMRNILYGGKFNELLLELARNPIFAEAWGIPTDDNSRDLEKNSIYEKMEDAELVLRFFALRNIEHYQMEMPEFLDLYMMKSLKFTNYDRNFLDDIFTKTIKLAHKVYGKHLFKPFDPQSQTWSEQSNRSYYDVTMLGFSKQLPDAEKFFSKNLRNRVIEETKNLFNKPEARLLTGGGTSKAEIQDRLGIFDEMLSQVIGE</sequence>
<organism evidence="3 4">
    <name type="scientific">Microcoleus asticus IPMA8</name>
    <dbReference type="NCBI Taxonomy" id="2563858"/>
    <lineage>
        <taxon>Bacteria</taxon>
        <taxon>Bacillati</taxon>
        <taxon>Cyanobacteriota</taxon>
        <taxon>Cyanophyceae</taxon>
        <taxon>Oscillatoriophycideae</taxon>
        <taxon>Oscillatoriales</taxon>
        <taxon>Microcoleaceae</taxon>
        <taxon>Microcoleus</taxon>
        <taxon>Microcoleus asticus</taxon>
    </lineage>
</organism>
<proteinExistence type="predicted"/>
<dbReference type="PANTHER" id="PTHR39639:SF1">
    <property type="entry name" value="DUF262 DOMAIN-CONTAINING PROTEIN"/>
    <property type="match status" value="1"/>
</dbReference>
<protein>
    <recommendedName>
        <fullName evidence="2">GmrSD restriction endonucleases N-terminal domain-containing protein</fullName>
    </recommendedName>
</protein>
<name>A0ABX2CWW1_9CYAN</name>
<dbReference type="EMBL" id="SRRZ01000042">
    <property type="protein sequence ID" value="NQE34897.1"/>
    <property type="molecule type" value="Genomic_DNA"/>
</dbReference>